<dbReference type="InterPro" id="IPR029071">
    <property type="entry name" value="Ubiquitin-like_domsf"/>
</dbReference>
<dbReference type="SUPFAM" id="SSF54236">
    <property type="entry name" value="Ubiquitin-like"/>
    <property type="match status" value="1"/>
</dbReference>
<keyword evidence="3" id="KW-1185">Reference proteome</keyword>
<reference evidence="2" key="2">
    <citation type="submission" date="2025-09" db="UniProtKB">
        <authorList>
            <consortium name="Ensembl"/>
        </authorList>
    </citation>
    <scope>IDENTIFICATION</scope>
</reference>
<sequence>GLGKTEPSPFDLLVRSPTQRHPDLRLRGEPGWTVRQLKARLRRLHAEEPRSRGLIYRI</sequence>
<dbReference type="Gene3D" id="3.10.20.90">
    <property type="entry name" value="Phosphatidylinositol 3-kinase Catalytic Subunit, Chain A, domain 1"/>
    <property type="match status" value="1"/>
</dbReference>
<evidence type="ECO:0000256" key="1">
    <source>
        <dbReference type="SAM" id="MobiDB-lite"/>
    </source>
</evidence>
<evidence type="ECO:0000313" key="3">
    <source>
        <dbReference type="Proteomes" id="UP000694404"/>
    </source>
</evidence>
<accession>A0A8C0GFU5</accession>
<proteinExistence type="predicted"/>
<reference evidence="2" key="1">
    <citation type="submission" date="2025-08" db="UniProtKB">
        <authorList>
            <consortium name="Ensembl"/>
        </authorList>
    </citation>
    <scope>IDENTIFICATION</scope>
</reference>
<dbReference type="Ensembl" id="ENSCABT00000007950.1">
    <property type="protein sequence ID" value="ENSCABP00000007280.1"/>
    <property type="gene ID" value="ENSCABG00000005508.1"/>
</dbReference>
<evidence type="ECO:0000313" key="2">
    <source>
        <dbReference type="Ensembl" id="ENSCABP00000007280.1"/>
    </source>
</evidence>
<dbReference type="GeneTree" id="ENSGT00960000190358"/>
<dbReference type="AlphaFoldDB" id="A0A8C0GFU5"/>
<organism evidence="2 3">
    <name type="scientific">Chelonoidis abingdonii</name>
    <name type="common">Abingdon island giant tortoise</name>
    <name type="synonym">Testudo abingdonii</name>
    <dbReference type="NCBI Taxonomy" id="106734"/>
    <lineage>
        <taxon>Eukaryota</taxon>
        <taxon>Metazoa</taxon>
        <taxon>Chordata</taxon>
        <taxon>Craniata</taxon>
        <taxon>Vertebrata</taxon>
        <taxon>Euteleostomi</taxon>
        <taxon>Archelosauria</taxon>
        <taxon>Testudinata</taxon>
        <taxon>Testudines</taxon>
        <taxon>Cryptodira</taxon>
        <taxon>Durocryptodira</taxon>
        <taxon>Testudinoidea</taxon>
        <taxon>Testudinidae</taxon>
        <taxon>Chelonoidis</taxon>
    </lineage>
</organism>
<protein>
    <submittedName>
        <fullName evidence="2">Uncharacterized protein</fullName>
    </submittedName>
</protein>
<dbReference type="Proteomes" id="UP000694404">
    <property type="component" value="Unplaced"/>
</dbReference>
<name>A0A8C0GFU5_CHEAB</name>
<feature type="region of interest" description="Disordered" evidence="1">
    <location>
        <begin position="1"/>
        <end position="26"/>
    </location>
</feature>